<dbReference type="Proteomes" id="UP000008064">
    <property type="component" value="Unassembled WGS sequence"/>
</dbReference>
<reference evidence="3" key="1">
    <citation type="submission" date="2011-04" db="EMBL/GenBank/DDBJ databases">
        <title>Evolution of plant cell wall degrading machinery underlies the functional diversity of forest fungi.</title>
        <authorList>
            <consortium name="US DOE Joint Genome Institute (JGI-PGF)"/>
            <person name="Eastwood D.C."/>
            <person name="Floudas D."/>
            <person name="Binder M."/>
            <person name="Majcherczyk A."/>
            <person name="Schneider P."/>
            <person name="Aerts A."/>
            <person name="Asiegbu F.O."/>
            <person name="Baker S.E."/>
            <person name="Barry K."/>
            <person name="Bendiksby M."/>
            <person name="Blumentritt M."/>
            <person name="Coutinho P.M."/>
            <person name="Cullen D."/>
            <person name="Cullen D."/>
            <person name="Gathman A."/>
            <person name="Goodell B."/>
            <person name="Henrissat B."/>
            <person name="Ihrmark K."/>
            <person name="Kauserud H."/>
            <person name="Kohler A."/>
            <person name="LaButti K."/>
            <person name="Lapidus A."/>
            <person name="Lavin J.L."/>
            <person name="Lee Y.-H."/>
            <person name="Lindquist E."/>
            <person name="Lilly W."/>
            <person name="Lucas S."/>
            <person name="Morin E."/>
            <person name="Murat C."/>
            <person name="Oguiza J.A."/>
            <person name="Park J."/>
            <person name="Pisabarro A.G."/>
            <person name="Riley R."/>
            <person name="Rosling A."/>
            <person name="Salamov A."/>
            <person name="Schmidt O."/>
            <person name="Schmutz J."/>
            <person name="Skrede I."/>
            <person name="Stenlid J."/>
            <person name="Wiebenga A."/>
            <person name="Xie X."/>
            <person name="Kues U."/>
            <person name="Hibbett D.S."/>
            <person name="Hoffmeister D."/>
            <person name="Hogberg N."/>
            <person name="Martin F."/>
            <person name="Grigoriev I.V."/>
            <person name="Watkinson S.C."/>
        </authorList>
    </citation>
    <scope>NUCLEOTIDE SEQUENCE</scope>
    <source>
        <strain evidence="3">S7.9</strain>
    </source>
</reference>
<dbReference type="RefSeq" id="XP_007322366.1">
    <property type="nucleotide sequence ID" value="XM_007322304.1"/>
</dbReference>
<feature type="region of interest" description="Disordered" evidence="2">
    <location>
        <begin position="368"/>
        <end position="409"/>
    </location>
</feature>
<dbReference type="GeneID" id="18813613"/>
<evidence type="ECO:0000313" key="3">
    <source>
        <dbReference type="EMBL" id="EGO21409.1"/>
    </source>
</evidence>
<feature type="region of interest" description="Disordered" evidence="2">
    <location>
        <begin position="187"/>
        <end position="288"/>
    </location>
</feature>
<dbReference type="HOGENOM" id="CLU_548636_0_0_1"/>
<feature type="region of interest" description="Disordered" evidence="2">
    <location>
        <begin position="1"/>
        <end position="20"/>
    </location>
</feature>
<name>F8P7J8_SERL9</name>
<keyword evidence="1" id="KW-0175">Coiled coil</keyword>
<dbReference type="KEGG" id="sla:SERLADRAFT_417689"/>
<dbReference type="EMBL" id="GL945439">
    <property type="protein sequence ID" value="EGO21409.1"/>
    <property type="molecule type" value="Genomic_DNA"/>
</dbReference>
<sequence length="545" mass="61750">MFKKSHLSIPSPKMLRDSSSATSLQPLDYLQTSPVRGQLEAYSDTTRTGWRFLQCTDTPNELKVLLPPRTALLYGQLLKAETSELAKLQHASWDRILEIRHLKDRMIRKCQRLVQSYSQATSSAIPPFLTLHAPSDFRMKEMEKWIRRQESHFSTTEISVKKKSSADKTKSRNSSCCNRCAMNAHVTPHHHVSSSRRVSMLSSSSHRSPVVERSSSKPPTARASPSTKAKVASKRSHSSSPARSTVIREAHEERSVVHENRTHYHSETLESRMYDSTHLQSRKTHDAKHRVVSDDTQNFHLELSPPRHAPQINHESEAITVGLLATSPEPLPHPYRGSTSTDFLPLGASLELSEDYDRVPALPIINSYTRANEEGPSSSPSPPSEKEDDAPGENGTAPPLRRRSSLKRSGSALRLSMNYSNKTVSWAMDRDWTDQMLKYEFATGEVDEIDLEWDSIFARYQEEMAGMKAMRNNVSRALGSLLAEAEKLQREDEVLRDQEDRLRLTFDQLENKHKQYRTKVKAALQETKQALTLCSAKRNDELQAS</sequence>
<feature type="compositionally biased region" description="Low complexity" evidence="2">
    <location>
        <begin position="195"/>
        <end position="213"/>
    </location>
</feature>
<dbReference type="AlphaFoldDB" id="F8P7J8"/>
<accession>F8P7J8</accession>
<feature type="non-terminal residue" evidence="3">
    <location>
        <position position="1"/>
    </location>
</feature>
<dbReference type="OrthoDB" id="3258282at2759"/>
<evidence type="ECO:0000256" key="2">
    <source>
        <dbReference type="SAM" id="MobiDB-lite"/>
    </source>
</evidence>
<feature type="region of interest" description="Disordered" evidence="2">
    <location>
        <begin position="156"/>
        <end position="175"/>
    </location>
</feature>
<protein>
    <submittedName>
        <fullName evidence="3">Uncharacterized protein</fullName>
    </submittedName>
</protein>
<feature type="compositionally biased region" description="Basic and acidic residues" evidence="2">
    <location>
        <begin position="246"/>
        <end position="275"/>
    </location>
</feature>
<organism>
    <name type="scientific">Serpula lacrymans var. lacrymans (strain S7.9)</name>
    <name type="common">Dry rot fungus</name>
    <dbReference type="NCBI Taxonomy" id="578457"/>
    <lineage>
        <taxon>Eukaryota</taxon>
        <taxon>Fungi</taxon>
        <taxon>Dikarya</taxon>
        <taxon>Basidiomycota</taxon>
        <taxon>Agaricomycotina</taxon>
        <taxon>Agaricomycetes</taxon>
        <taxon>Agaricomycetidae</taxon>
        <taxon>Boletales</taxon>
        <taxon>Coniophorineae</taxon>
        <taxon>Serpulaceae</taxon>
        <taxon>Serpula</taxon>
    </lineage>
</organism>
<feature type="coiled-coil region" evidence="1">
    <location>
        <begin position="471"/>
        <end position="526"/>
    </location>
</feature>
<gene>
    <name evidence="3" type="ORF">SERLADRAFT_417689</name>
</gene>
<evidence type="ECO:0000256" key="1">
    <source>
        <dbReference type="SAM" id="Coils"/>
    </source>
</evidence>
<proteinExistence type="predicted"/>